<evidence type="ECO:0000256" key="1">
    <source>
        <dbReference type="PROSITE-ProRule" id="PRU00339"/>
    </source>
</evidence>
<dbReference type="GO" id="GO:0004252">
    <property type="term" value="F:serine-type endopeptidase activity"/>
    <property type="evidence" value="ECO:0007669"/>
    <property type="project" value="InterPro"/>
</dbReference>
<feature type="transmembrane region" description="Helical" evidence="3">
    <location>
        <begin position="55"/>
        <end position="71"/>
    </location>
</feature>
<dbReference type="Pfam" id="PF13365">
    <property type="entry name" value="Trypsin_2"/>
    <property type="match status" value="1"/>
</dbReference>
<feature type="transmembrane region" description="Helical" evidence="3">
    <location>
        <begin position="387"/>
        <end position="408"/>
    </location>
</feature>
<protein>
    <submittedName>
        <fullName evidence="4">Trypsin-like serine protease</fullName>
    </submittedName>
</protein>
<dbReference type="PANTHER" id="PTHR43019:SF23">
    <property type="entry name" value="PROTEASE DO-LIKE 5, CHLOROPLASTIC"/>
    <property type="match status" value="1"/>
</dbReference>
<reference evidence="4 5" key="1">
    <citation type="submission" date="2016-08" db="EMBL/GenBank/DDBJ databases">
        <title>Complete genome sequence of Mycobacterium shinshuense, a subspecies of M. ulcerans.</title>
        <authorList>
            <person name="Yoshida M."/>
            <person name="Ogura Y."/>
            <person name="Hayashi T."/>
            <person name="Hoshino Y."/>
        </authorList>
    </citation>
    <scope>NUCLEOTIDE SEQUENCE [LARGE SCALE GENOMIC DNA]</scope>
    <source>
        <strain evidence="5">ATCC 33728</strain>
    </source>
</reference>
<dbReference type="GO" id="GO:0006508">
    <property type="term" value="P:proteolysis"/>
    <property type="evidence" value="ECO:0007669"/>
    <property type="project" value="UniProtKB-KW"/>
</dbReference>
<accession>A0A1B4Y7P5</accession>
<keyword evidence="4" id="KW-0645">Protease</keyword>
<keyword evidence="1" id="KW-0802">TPR repeat</keyword>
<keyword evidence="4" id="KW-0378">Hydrolase</keyword>
<dbReference type="PROSITE" id="PS50005">
    <property type="entry name" value="TPR"/>
    <property type="match status" value="1"/>
</dbReference>
<evidence type="ECO:0000256" key="2">
    <source>
        <dbReference type="SAM" id="MobiDB-lite"/>
    </source>
</evidence>
<dbReference type="InterPro" id="IPR009003">
    <property type="entry name" value="Peptidase_S1_PA"/>
</dbReference>
<dbReference type="InterPro" id="IPR001940">
    <property type="entry name" value="Peptidase_S1C"/>
</dbReference>
<name>A0A1B4Y7P5_MYCUL</name>
<feature type="transmembrane region" description="Helical" evidence="3">
    <location>
        <begin position="301"/>
        <end position="320"/>
    </location>
</feature>
<dbReference type="SUPFAM" id="SSF50494">
    <property type="entry name" value="Trypsin-like serine proteases"/>
    <property type="match status" value="1"/>
</dbReference>
<dbReference type="InterPro" id="IPR019734">
    <property type="entry name" value="TPR_rpt"/>
</dbReference>
<evidence type="ECO:0000313" key="5">
    <source>
        <dbReference type="Proteomes" id="UP000218067"/>
    </source>
</evidence>
<dbReference type="Proteomes" id="UP000218067">
    <property type="component" value="Chromosome"/>
</dbReference>
<keyword evidence="3" id="KW-0812">Transmembrane</keyword>
<dbReference type="PANTHER" id="PTHR43019">
    <property type="entry name" value="SERINE ENDOPROTEASE DEGS"/>
    <property type="match status" value="1"/>
</dbReference>
<gene>
    <name evidence="4" type="ORF">SHTP_4145</name>
</gene>
<evidence type="ECO:0000256" key="3">
    <source>
        <dbReference type="SAM" id="Phobius"/>
    </source>
</evidence>
<dbReference type="PRINTS" id="PR00834">
    <property type="entry name" value="PROTEASES2C"/>
</dbReference>
<dbReference type="AlphaFoldDB" id="A0A1B4Y7P5"/>
<proteinExistence type="predicted"/>
<dbReference type="RefSeq" id="WP_096371724.1">
    <property type="nucleotide sequence ID" value="NZ_AP017624.1"/>
</dbReference>
<dbReference type="EMBL" id="AP017624">
    <property type="protein sequence ID" value="BAV43092.1"/>
    <property type="molecule type" value="Genomic_DNA"/>
</dbReference>
<sequence>MVSRARPARFGSGPVGGRIFALLAVAALLMAGSPGIAYADDGRPQANPEERAAALIRPAVMYIVIGAYGWVRLPTGQRLSHYGDNPTKPFTAGWGCTAFTVNPDGWLATAGHCVDPQSARGLIFEHAASDYVKQFPDSPEALNPVGAVQWLRKNARVEGETAEQGPEVSITVLYGSGAKVAATMNADVVDFRPIDKGDVALLRVDRRNMPSSELTTDADVSIGTRILAVGYPKSTQDITDPSLDPTYKSGTVSKKSLRQTIPEYEIDAPISDGMSGGPTIELNGKVIGLNSFRPASESQPFNFVAPVAGLAALLATKGVVPTLGPADLSYRKGLDLYYSGHYSAAIKEFDTALSMSPDFPGLVDLRTSAVNLRQQYGDVSVLRGSNLMWYIGLVVVLAVGGGVTFTVLRSRRQRSAASPVPDFQPIPDGWAPVGGGAEGAGEHAADAAAPADAEHLTAGEPHFCANCGAQHHHTEKFCPNCGEPIVIDASAHGKHEKP</sequence>
<keyword evidence="3" id="KW-0472">Membrane</keyword>
<dbReference type="GeneID" id="93438715"/>
<evidence type="ECO:0000313" key="4">
    <source>
        <dbReference type="EMBL" id="BAV43092.1"/>
    </source>
</evidence>
<feature type="region of interest" description="Disordered" evidence="2">
    <location>
        <begin position="416"/>
        <end position="447"/>
    </location>
</feature>
<keyword evidence="3" id="KW-1133">Transmembrane helix</keyword>
<organism evidence="4 5">
    <name type="scientific">Mycobacterium ulcerans subsp. shinshuense</name>
    <dbReference type="NCBI Taxonomy" id="1124626"/>
    <lineage>
        <taxon>Bacteria</taxon>
        <taxon>Bacillati</taxon>
        <taxon>Actinomycetota</taxon>
        <taxon>Actinomycetes</taxon>
        <taxon>Mycobacteriales</taxon>
        <taxon>Mycobacteriaceae</taxon>
        <taxon>Mycobacterium</taxon>
        <taxon>Mycobacterium ulcerans group</taxon>
    </lineage>
</organism>
<feature type="repeat" description="TPR" evidence="1">
    <location>
        <begin position="326"/>
        <end position="359"/>
    </location>
</feature>
<dbReference type="Gene3D" id="2.40.10.120">
    <property type="match status" value="1"/>
</dbReference>